<dbReference type="InterPro" id="IPR057724">
    <property type="entry name" value="TCTN1-3_N"/>
</dbReference>
<dbReference type="InterPro" id="IPR040354">
    <property type="entry name" value="TCTN1-3"/>
</dbReference>
<dbReference type="EMBL" id="CAMPGE010004051">
    <property type="protein sequence ID" value="CAI2362892.1"/>
    <property type="molecule type" value="Genomic_DNA"/>
</dbReference>
<name>A0AAD1U5S5_EUPCR</name>
<dbReference type="PANTHER" id="PTHR14611">
    <property type="entry name" value="TECTONIC FAMILY MEMBER"/>
    <property type="match status" value="1"/>
</dbReference>
<evidence type="ECO:0000256" key="1">
    <source>
        <dbReference type="SAM" id="SignalP"/>
    </source>
</evidence>
<reference evidence="3" key="1">
    <citation type="submission" date="2023-07" db="EMBL/GenBank/DDBJ databases">
        <authorList>
            <consortium name="AG Swart"/>
            <person name="Singh M."/>
            <person name="Singh A."/>
            <person name="Seah K."/>
            <person name="Emmerich C."/>
        </authorList>
    </citation>
    <scope>NUCLEOTIDE SEQUENCE</scope>
    <source>
        <strain evidence="3">DP1</strain>
    </source>
</reference>
<dbReference type="AlphaFoldDB" id="A0AAD1U5S5"/>
<evidence type="ECO:0000313" key="4">
    <source>
        <dbReference type="Proteomes" id="UP001295684"/>
    </source>
</evidence>
<dbReference type="Pfam" id="PF25752">
    <property type="entry name" value="DUF1619_N"/>
    <property type="match status" value="1"/>
</dbReference>
<accession>A0AAD1U5S5</accession>
<keyword evidence="1" id="KW-0732">Signal</keyword>
<feature type="signal peptide" evidence="1">
    <location>
        <begin position="1"/>
        <end position="33"/>
    </location>
</feature>
<keyword evidence="4" id="KW-1185">Reference proteome</keyword>
<comment type="caution">
    <text evidence="3">The sequence shown here is derived from an EMBL/GenBank/DDBJ whole genome shotgun (WGS) entry which is preliminary data.</text>
</comment>
<evidence type="ECO:0000313" key="3">
    <source>
        <dbReference type="EMBL" id="CAI2362892.1"/>
    </source>
</evidence>
<evidence type="ECO:0000259" key="2">
    <source>
        <dbReference type="Pfam" id="PF25752"/>
    </source>
</evidence>
<feature type="domain" description="Tectonic-1-3 N-terminal" evidence="2">
    <location>
        <begin position="70"/>
        <end position="154"/>
    </location>
</feature>
<gene>
    <name evidence="3" type="ORF">ECRASSUSDP1_LOCUS4222</name>
</gene>
<sequence>MKVGIAPKFKWTRRRLARVVVVVVALVMVTCRGESGDNYTEDNISRVTSIEEENSQAQRRNLASDRSNGDFDNCKCDLTTNSCDVNCCCDDDCSSDLKQKWENREFSCLYEGDSNTIRSAGECYDRDVVARLSDLQDGYRIFTNRLGSFGCILFKRESKPEGFVEKTFTVTNEAQFNNEADEAEDNFSAPLEITKENTTSLYNLGDNLFQDLNTKFKLPTPNSFGVCEETRAVKFMQNRNSTSCTRLTTYDGCSSETMVPSFTLLPTIQATSSTTVTATSLNTWSVAADKTINKAFTFPATNQIASKSGTTTCTCTNVPKEIHYIAYTSGGSQITSISANVVFEATISGTCANTLAYEQIYSFTFKESSNSRIQSGSPGYKKGYPILAGTSATDSSNRAYIKAKEQGFQLYGAKDNGECIIDATTNFDADSYSYYRDPYLTFGDGSMYGCKLSYTATQLETFCTTQSAQVALINNLKTNLKKVGIYGNSNPHFPLDWIDVEYVSSLETTAAWIGSTTNTCTWNGAYSLKIYYTRLGVDENPQYKISRVRLIPERIVWKYTELVNTETQDFNFQVSISFHEAPQELEDFSPKPPNKLPKLSRNVLYPFFIYDD</sequence>
<dbReference type="PANTHER" id="PTHR14611:SF2">
    <property type="entry name" value="TECTONIC"/>
    <property type="match status" value="1"/>
</dbReference>
<dbReference type="Proteomes" id="UP001295684">
    <property type="component" value="Unassembled WGS sequence"/>
</dbReference>
<organism evidence="3 4">
    <name type="scientific">Euplotes crassus</name>
    <dbReference type="NCBI Taxonomy" id="5936"/>
    <lineage>
        <taxon>Eukaryota</taxon>
        <taxon>Sar</taxon>
        <taxon>Alveolata</taxon>
        <taxon>Ciliophora</taxon>
        <taxon>Intramacronucleata</taxon>
        <taxon>Spirotrichea</taxon>
        <taxon>Hypotrichia</taxon>
        <taxon>Euplotida</taxon>
        <taxon>Euplotidae</taxon>
        <taxon>Moneuplotes</taxon>
    </lineage>
</organism>
<proteinExistence type="predicted"/>
<protein>
    <recommendedName>
        <fullName evidence="2">Tectonic-1-3 N-terminal domain-containing protein</fullName>
    </recommendedName>
</protein>
<feature type="chain" id="PRO_5041975330" description="Tectonic-1-3 N-terminal domain-containing protein" evidence="1">
    <location>
        <begin position="34"/>
        <end position="612"/>
    </location>
</feature>